<proteinExistence type="predicted"/>
<evidence type="ECO:0000313" key="1">
    <source>
        <dbReference type="EMBL" id="EUA11076.1"/>
    </source>
</evidence>
<name>X7YWB5_MYCXE</name>
<gene>
    <name evidence="1" type="ORF">I553_3329</name>
</gene>
<dbReference type="EMBL" id="JAOB01000086">
    <property type="protein sequence ID" value="EUA11076.1"/>
    <property type="molecule type" value="Genomic_DNA"/>
</dbReference>
<comment type="caution">
    <text evidence="1">The sequence shown here is derived from an EMBL/GenBank/DDBJ whole genome shotgun (WGS) entry which is preliminary data.</text>
</comment>
<organism evidence="1">
    <name type="scientific">Mycobacterium xenopi 4042</name>
    <dbReference type="NCBI Taxonomy" id="1299334"/>
    <lineage>
        <taxon>Bacteria</taxon>
        <taxon>Bacillati</taxon>
        <taxon>Actinomycetota</taxon>
        <taxon>Actinomycetes</taxon>
        <taxon>Mycobacteriales</taxon>
        <taxon>Mycobacteriaceae</taxon>
        <taxon>Mycobacterium</taxon>
    </lineage>
</organism>
<protein>
    <submittedName>
        <fullName evidence="1">Uncharacterized protein</fullName>
    </submittedName>
</protein>
<accession>X7YWB5</accession>
<dbReference type="AlphaFoldDB" id="X7YWB5"/>
<reference evidence="1" key="1">
    <citation type="submission" date="2014-01" db="EMBL/GenBank/DDBJ databases">
        <authorList>
            <person name="Brown-Elliot B."/>
            <person name="Wallace R."/>
            <person name="Lenaerts A."/>
            <person name="Ordway D."/>
            <person name="DeGroote M.A."/>
            <person name="Parker T."/>
            <person name="Sizemore C."/>
            <person name="Tallon L.J."/>
            <person name="Sadzewicz L.K."/>
            <person name="Sengamalay N."/>
            <person name="Fraser C.M."/>
            <person name="Hine E."/>
            <person name="Shefchek K.A."/>
            <person name="Das S.P."/>
            <person name="Tettelin H."/>
        </authorList>
    </citation>
    <scope>NUCLEOTIDE SEQUENCE [LARGE SCALE GENOMIC DNA]</scope>
    <source>
        <strain evidence="1">4042</strain>
    </source>
</reference>
<sequence length="76" mass="7612">MAGAFESFGQPRPVGVDVVVVGAPQLHQILTGTGPAVVEDHGFSGVEHRATSRGQSAPSSAVTKSISSASVAVGLR</sequence>